<keyword evidence="3" id="KW-0472">Membrane</keyword>
<evidence type="ECO:0000313" key="5">
    <source>
        <dbReference type="Proteomes" id="UP000327013"/>
    </source>
</evidence>
<keyword evidence="3" id="KW-0812">Transmembrane</keyword>
<evidence type="ECO:0000256" key="2">
    <source>
        <dbReference type="ARBA" id="ARBA00022676"/>
    </source>
</evidence>
<protein>
    <recommendedName>
        <fullName evidence="6">UDP-glycosyltransferases domain-containing protein</fullName>
    </recommendedName>
</protein>
<sequence>MEKRGNIRRLNRVVLVPGPFQGHINPMLQLGTILHSKGFSITVVHTQYNSPKPSSHPDFSFLPLPDTSSSATTIDEMRHFALQLNTDCKARFQECLAEVMRQLGPYDGIACIIYDQLMYFSEAAAKDLKLPCIILRTGSAAIALARDALLQLKAEGQIPFPESRSNDQILELYPLRFKDLPIPKKLENFLQLLSKTNNIRTSSAIIYDTVDCLENSLLAKIQEQCQVRTLCAQMQVFEREKKKMEKERKRCLRPVVLVPAPFQGHINPMLQLGSILHSNGFSITVVHAQYNSPDPSTHPDFSFIPLPDSSSDHNILAADGVAFVLELNAKCKARFLECLTQVMRQLGSDDSTSLKKRQRILSFQALSYAQLVLPIFLLVTPFSN</sequence>
<proteinExistence type="inferred from homology"/>
<keyword evidence="5" id="KW-1185">Reference proteome</keyword>
<gene>
    <name evidence="4" type="ORF">FH972_011614</name>
</gene>
<organism evidence="4 5">
    <name type="scientific">Carpinus fangiana</name>
    <dbReference type="NCBI Taxonomy" id="176857"/>
    <lineage>
        <taxon>Eukaryota</taxon>
        <taxon>Viridiplantae</taxon>
        <taxon>Streptophyta</taxon>
        <taxon>Embryophyta</taxon>
        <taxon>Tracheophyta</taxon>
        <taxon>Spermatophyta</taxon>
        <taxon>Magnoliopsida</taxon>
        <taxon>eudicotyledons</taxon>
        <taxon>Gunneridae</taxon>
        <taxon>Pentapetalae</taxon>
        <taxon>rosids</taxon>
        <taxon>fabids</taxon>
        <taxon>Fagales</taxon>
        <taxon>Betulaceae</taxon>
        <taxon>Carpinus</taxon>
    </lineage>
</organism>
<evidence type="ECO:0000256" key="1">
    <source>
        <dbReference type="ARBA" id="ARBA00009995"/>
    </source>
</evidence>
<dbReference type="EMBL" id="CM017324">
    <property type="protein sequence ID" value="KAE8039176.1"/>
    <property type="molecule type" value="Genomic_DNA"/>
</dbReference>
<dbReference type="OrthoDB" id="5835829at2759"/>
<dbReference type="PANTHER" id="PTHR11926">
    <property type="entry name" value="GLUCOSYL/GLUCURONOSYL TRANSFERASES"/>
    <property type="match status" value="1"/>
</dbReference>
<dbReference type="FunFam" id="3.40.50.2000:FF:000120">
    <property type="entry name" value="UDP-glycosyltransferase 76C1"/>
    <property type="match status" value="1"/>
</dbReference>
<dbReference type="AlphaFoldDB" id="A0A660KYU6"/>
<name>A0A660KYU6_9ROSI</name>
<reference evidence="4 5" key="1">
    <citation type="submission" date="2019-06" db="EMBL/GenBank/DDBJ databases">
        <title>A chromosomal-level reference genome of Carpinus fangiana (Coryloideae, Betulaceae).</title>
        <authorList>
            <person name="Yang X."/>
            <person name="Wang Z."/>
            <person name="Zhang L."/>
            <person name="Hao G."/>
            <person name="Liu J."/>
            <person name="Yang Y."/>
        </authorList>
    </citation>
    <scope>NUCLEOTIDE SEQUENCE [LARGE SCALE GENOMIC DNA]</scope>
    <source>
        <strain evidence="4">Cfa_2016G</strain>
        <tissue evidence="4">Leaf</tissue>
    </source>
</reference>
<comment type="similarity">
    <text evidence="1">Belongs to the UDP-glycosyltransferase family.</text>
</comment>
<evidence type="ECO:0000313" key="4">
    <source>
        <dbReference type="EMBL" id="KAE8039176.1"/>
    </source>
</evidence>
<evidence type="ECO:0000256" key="3">
    <source>
        <dbReference type="SAM" id="Phobius"/>
    </source>
</evidence>
<dbReference type="GO" id="GO:0080043">
    <property type="term" value="F:quercetin 3-O-glucosyltransferase activity"/>
    <property type="evidence" value="ECO:0007669"/>
    <property type="project" value="TreeGrafter"/>
</dbReference>
<dbReference type="Gene3D" id="3.40.50.2000">
    <property type="entry name" value="Glycogen Phosphorylase B"/>
    <property type="match status" value="2"/>
</dbReference>
<dbReference type="SUPFAM" id="SSF53756">
    <property type="entry name" value="UDP-Glycosyltransferase/glycogen phosphorylase"/>
    <property type="match status" value="2"/>
</dbReference>
<dbReference type="GO" id="GO:0080044">
    <property type="term" value="F:quercetin 7-O-glucosyltransferase activity"/>
    <property type="evidence" value="ECO:0007669"/>
    <property type="project" value="TreeGrafter"/>
</dbReference>
<accession>A0A660KYU6</accession>
<feature type="transmembrane region" description="Helical" evidence="3">
    <location>
        <begin position="365"/>
        <end position="383"/>
    </location>
</feature>
<evidence type="ECO:0008006" key="6">
    <source>
        <dbReference type="Google" id="ProtNLM"/>
    </source>
</evidence>
<dbReference type="Proteomes" id="UP000327013">
    <property type="component" value="Chromosome 4"/>
</dbReference>
<keyword evidence="2" id="KW-0808">Transferase</keyword>
<keyword evidence="2" id="KW-0328">Glycosyltransferase</keyword>
<dbReference type="PANTHER" id="PTHR11926:SF1494">
    <property type="entry name" value="FLAVONOL 3-O-GLUCOSYLTRANSFERASE UGT76E12-RELATED"/>
    <property type="match status" value="1"/>
</dbReference>
<keyword evidence="3" id="KW-1133">Transmembrane helix</keyword>